<name>A0A1H4F0H9_9RHOB</name>
<proteinExistence type="predicted"/>
<dbReference type="AlphaFoldDB" id="A0A1H4F0H9"/>
<sequence length="540" mass="59867">MTDNVLDTAYFHLLQQVRRRYPNLGGAEERLTEIASQAQRRWLYERAMDVPAPMAAGVNTAMGGAFVANLMTDNAVKKWARLAVLMDAIQGTLRLAGEVSQATMEETYRQVASAGKVDTAKSMMQERVRYIAAAIAARQEAERKRLEEELLGKHLMTQYEVEMKWDEEVILTFAPASDRLMAHKVVHDRERAMTQFVEQYCAKLHERFTTALTLSGVSPALDTVNRLMADGDYNQQERATFRAAVVKCFCSALSRCPVNACQMVGEDLKMRNSESRAGSGYIAPNTSSGVVEHILWHALTNALQCSRQQPLNVSGVQVAGWLTVVRTNLQSMLTLAMSSVSQENWTKKNATLSQSLARTLRPGEEPNLHLRLQSKLEAEAKNIAAPVGNDLKRYATVFFLAMALRGRIAHRKDLEPLDLGPAELALLRELNIVSADASRKDSESLPAYIPDSGNAARFAVTATLLKVLASRMTPFKLVFGAVRQGAFQDVDPLLTEAFAQNWAEAKTIRSEAGGWIIGSRHMERMDAFHRRLNALSGRAG</sequence>
<dbReference type="EMBL" id="FNQM01000017">
    <property type="protein sequence ID" value="SEA90689.1"/>
    <property type="molecule type" value="Genomic_DNA"/>
</dbReference>
<keyword evidence="2" id="KW-1185">Reference proteome</keyword>
<gene>
    <name evidence="1" type="ORF">SAMN05444370_11742</name>
</gene>
<dbReference type="RefSeq" id="WP_093255621.1">
    <property type="nucleotide sequence ID" value="NZ_FNQM01000017.1"/>
</dbReference>
<evidence type="ECO:0000313" key="2">
    <source>
        <dbReference type="Proteomes" id="UP000198703"/>
    </source>
</evidence>
<evidence type="ECO:0000313" key="1">
    <source>
        <dbReference type="EMBL" id="SEA90689.1"/>
    </source>
</evidence>
<accession>A0A1H4F0H9</accession>
<organism evidence="1 2">
    <name type="scientific">Rubrimonas cliftonensis</name>
    <dbReference type="NCBI Taxonomy" id="89524"/>
    <lineage>
        <taxon>Bacteria</taxon>
        <taxon>Pseudomonadati</taxon>
        <taxon>Pseudomonadota</taxon>
        <taxon>Alphaproteobacteria</taxon>
        <taxon>Rhodobacterales</taxon>
        <taxon>Paracoccaceae</taxon>
        <taxon>Rubrimonas</taxon>
    </lineage>
</organism>
<dbReference type="Proteomes" id="UP000198703">
    <property type="component" value="Unassembled WGS sequence"/>
</dbReference>
<protein>
    <submittedName>
        <fullName evidence="1">Uncharacterized protein</fullName>
    </submittedName>
</protein>
<reference evidence="1 2" key="1">
    <citation type="submission" date="2016-10" db="EMBL/GenBank/DDBJ databases">
        <authorList>
            <person name="de Groot N.N."/>
        </authorList>
    </citation>
    <scope>NUCLEOTIDE SEQUENCE [LARGE SCALE GENOMIC DNA]</scope>
    <source>
        <strain evidence="1 2">DSM 15345</strain>
    </source>
</reference>